<proteinExistence type="predicted"/>
<accession>Q1LL32</accession>
<dbReference type="EMBL" id="CP000352">
    <property type="protein sequence ID" value="ABF09144.1"/>
    <property type="molecule type" value="Genomic_DNA"/>
</dbReference>
<evidence type="ECO:0000313" key="2">
    <source>
        <dbReference type="Proteomes" id="UP000002429"/>
    </source>
</evidence>
<dbReference type="KEGG" id="rme:Rmet_2265"/>
<dbReference type="eggNOG" id="ENOG5033AN1">
    <property type="taxonomic scope" value="Bacteria"/>
</dbReference>
<evidence type="ECO:0000313" key="1">
    <source>
        <dbReference type="EMBL" id="ABF09144.1"/>
    </source>
</evidence>
<dbReference type="HOGENOM" id="CLU_196572_0_0_4"/>
<dbReference type="Proteomes" id="UP000002429">
    <property type="component" value="Chromosome"/>
</dbReference>
<gene>
    <name evidence="1" type="ordered locus">Rmet_2265</name>
</gene>
<dbReference type="RefSeq" id="WP_011516969.1">
    <property type="nucleotide sequence ID" value="NC_007973.1"/>
</dbReference>
<name>Q1LL32_CUPMC</name>
<protein>
    <submittedName>
        <fullName evidence="1">Uncharacterized protein</fullName>
    </submittedName>
</protein>
<dbReference type="AlphaFoldDB" id="Q1LL32"/>
<reference evidence="2" key="1">
    <citation type="journal article" date="2010" name="PLoS ONE">
        <title>The complete genome sequence of Cupriavidus metallidurans strain CH34, a master survivalist in harsh and anthropogenic environments.</title>
        <authorList>
            <person name="Janssen P.J."/>
            <person name="Van Houdt R."/>
            <person name="Moors H."/>
            <person name="Monsieurs P."/>
            <person name="Morin N."/>
            <person name="Michaux A."/>
            <person name="Benotmane M.A."/>
            <person name="Leys N."/>
            <person name="Vallaeys T."/>
            <person name="Lapidus A."/>
            <person name="Monchy S."/>
            <person name="Medigue C."/>
            <person name="Taghavi S."/>
            <person name="McCorkle S."/>
            <person name="Dunn J."/>
            <person name="van der Lelie D."/>
            <person name="Mergeay M."/>
        </authorList>
    </citation>
    <scope>NUCLEOTIDE SEQUENCE [LARGE SCALE GENOMIC DNA]</scope>
    <source>
        <strain evidence="2">ATCC 43123 / DSM 2839 / NBRC 102507 / CH34</strain>
    </source>
</reference>
<keyword evidence="2" id="KW-1185">Reference proteome</keyword>
<organism evidence="1 2">
    <name type="scientific">Cupriavidus metallidurans (strain ATCC 43123 / DSM 2839 / NBRC 102507 / CH34)</name>
    <name type="common">Ralstonia metallidurans</name>
    <dbReference type="NCBI Taxonomy" id="266264"/>
    <lineage>
        <taxon>Bacteria</taxon>
        <taxon>Pseudomonadati</taxon>
        <taxon>Pseudomonadota</taxon>
        <taxon>Betaproteobacteria</taxon>
        <taxon>Burkholderiales</taxon>
        <taxon>Burkholderiaceae</taxon>
        <taxon>Cupriavidus</taxon>
    </lineage>
</organism>
<sequence length="75" mass="8229">MLKRYLLNILSALDRLANAITFGSGDETISSRLGKAHAKGSRFACVFCRFLDLFQKDHCKLSINPDDGANATVPD</sequence>